<dbReference type="GO" id="GO:0017061">
    <property type="term" value="F:S-methyl-5-thioadenosine phosphorylase activity"/>
    <property type="evidence" value="ECO:0007669"/>
    <property type="project" value="UniProtKB-EC"/>
</dbReference>
<evidence type="ECO:0000313" key="11">
    <source>
        <dbReference type="EMBL" id="AFL87379.1"/>
    </source>
</evidence>
<evidence type="ECO:0000256" key="5">
    <source>
        <dbReference type="ARBA" id="ARBA00022801"/>
    </source>
</evidence>
<dbReference type="Gene3D" id="3.60.140.10">
    <property type="entry name" value="CNF1/YfiH-like putative cysteine hydrolases"/>
    <property type="match status" value="1"/>
</dbReference>
<dbReference type="eggNOG" id="COG1496">
    <property type="taxonomic scope" value="Bacteria"/>
</dbReference>
<dbReference type="NCBIfam" id="TIGR00726">
    <property type="entry name" value="peptidoglycan editing factor PgeF"/>
    <property type="match status" value="1"/>
</dbReference>
<dbReference type="GO" id="GO:0005507">
    <property type="term" value="F:copper ion binding"/>
    <property type="evidence" value="ECO:0007669"/>
    <property type="project" value="TreeGrafter"/>
</dbReference>
<keyword evidence="6" id="KW-0862">Zinc</keyword>
<dbReference type="PANTHER" id="PTHR30616">
    <property type="entry name" value="UNCHARACTERIZED PROTEIN YFIH"/>
    <property type="match status" value="1"/>
</dbReference>
<dbReference type="PANTHER" id="PTHR30616:SF2">
    <property type="entry name" value="PURINE NUCLEOSIDE PHOSPHORYLASE LACC1"/>
    <property type="match status" value="1"/>
</dbReference>
<dbReference type="CDD" id="cd16833">
    <property type="entry name" value="YfiH"/>
    <property type="match status" value="1"/>
</dbReference>
<dbReference type="InterPro" id="IPR038371">
    <property type="entry name" value="Cu_polyphenol_OxRdtase_sf"/>
</dbReference>
<evidence type="ECO:0000256" key="9">
    <source>
        <dbReference type="ARBA" id="ARBA00049893"/>
    </source>
</evidence>
<comment type="catalytic activity">
    <reaction evidence="9">
        <text>S-methyl-5'-thioadenosine + phosphate = 5-(methylsulfanyl)-alpha-D-ribose 1-phosphate + adenine</text>
        <dbReference type="Rhea" id="RHEA:11852"/>
        <dbReference type="ChEBI" id="CHEBI:16708"/>
        <dbReference type="ChEBI" id="CHEBI:17509"/>
        <dbReference type="ChEBI" id="CHEBI:43474"/>
        <dbReference type="ChEBI" id="CHEBI:58533"/>
        <dbReference type="EC" id="2.4.2.28"/>
    </reaction>
    <physiologicalReaction direction="left-to-right" evidence="9">
        <dbReference type="Rhea" id="RHEA:11853"/>
    </physiologicalReaction>
</comment>
<comment type="similarity">
    <text evidence="2 10">Belongs to the purine nucleoside phosphorylase YfiH/LACC1 family.</text>
</comment>
<dbReference type="STRING" id="926566.Terro_1058"/>
<protein>
    <recommendedName>
        <fullName evidence="10">Purine nucleoside phosphorylase</fullName>
    </recommendedName>
</protein>
<dbReference type="Proteomes" id="UP000006056">
    <property type="component" value="Chromosome"/>
</dbReference>
<comment type="catalytic activity">
    <reaction evidence="7">
        <text>adenosine + H2O + H(+) = inosine + NH4(+)</text>
        <dbReference type="Rhea" id="RHEA:24408"/>
        <dbReference type="ChEBI" id="CHEBI:15377"/>
        <dbReference type="ChEBI" id="CHEBI:15378"/>
        <dbReference type="ChEBI" id="CHEBI:16335"/>
        <dbReference type="ChEBI" id="CHEBI:17596"/>
        <dbReference type="ChEBI" id="CHEBI:28938"/>
        <dbReference type="EC" id="3.5.4.4"/>
    </reaction>
    <physiologicalReaction direction="left-to-right" evidence="7">
        <dbReference type="Rhea" id="RHEA:24409"/>
    </physiologicalReaction>
</comment>
<evidence type="ECO:0000256" key="4">
    <source>
        <dbReference type="ARBA" id="ARBA00022723"/>
    </source>
</evidence>
<sequence length="264" mass="28327">MDDPQPVLVPAFSAREGLVHGFSTRVGGVSLCYRPGDLNLGFTKDDDAASVVENRRRHLRSLGAEGFRRFGMLRQVHSPDLLVLGEADEGADDFTQPGTVCGDALMTDLPGTLLTVQVADCIPVLLFDPKRRAVAAIHAGWRGTTAGIAGSTAVAMQERYGSDPGDMIAAIGPGIGPESYVVSEELRTAFAEKFAYAAELFLEGGTKLHLDLWKANQRQLLDAGLLDAKIHVLGLDTATATDRFFSHRAEKGFTGRMMASIGLR</sequence>
<dbReference type="SUPFAM" id="SSF64438">
    <property type="entry name" value="CNF1/YfiH-like putative cysteine hydrolases"/>
    <property type="match status" value="1"/>
</dbReference>
<evidence type="ECO:0000256" key="8">
    <source>
        <dbReference type="ARBA" id="ARBA00048968"/>
    </source>
</evidence>
<accession>I3ZDR1</accession>
<dbReference type="EMBL" id="CP003379">
    <property type="protein sequence ID" value="AFL87379.1"/>
    <property type="molecule type" value="Genomic_DNA"/>
</dbReference>
<gene>
    <name evidence="11" type="ordered locus">Terro_1058</name>
</gene>
<keyword evidence="3" id="KW-0808">Transferase</keyword>
<keyword evidence="12" id="KW-1185">Reference proteome</keyword>
<dbReference type="InterPro" id="IPR003730">
    <property type="entry name" value="Cu_polyphenol_OxRdtase"/>
</dbReference>
<reference evidence="11 12" key="1">
    <citation type="submission" date="2012-06" db="EMBL/GenBank/DDBJ databases">
        <title>Complete genome of Terriglobus roseus DSM 18391.</title>
        <authorList>
            <consortium name="US DOE Joint Genome Institute (JGI-PGF)"/>
            <person name="Lucas S."/>
            <person name="Copeland A."/>
            <person name="Lapidus A."/>
            <person name="Glavina del Rio T."/>
            <person name="Dalin E."/>
            <person name="Tice H."/>
            <person name="Bruce D."/>
            <person name="Goodwin L."/>
            <person name="Pitluck S."/>
            <person name="Peters L."/>
            <person name="Mikhailova N."/>
            <person name="Munk A.C.C."/>
            <person name="Kyrpides N."/>
            <person name="Mavromatis K."/>
            <person name="Ivanova N."/>
            <person name="Brettin T."/>
            <person name="Detter J.C."/>
            <person name="Han C."/>
            <person name="Larimer F."/>
            <person name="Land M."/>
            <person name="Hauser L."/>
            <person name="Markowitz V."/>
            <person name="Cheng J.-F."/>
            <person name="Hugenholtz P."/>
            <person name="Woyke T."/>
            <person name="Wu D."/>
            <person name="Brambilla E."/>
            <person name="Klenk H.-P."/>
            <person name="Eisen J.A."/>
        </authorList>
    </citation>
    <scope>NUCLEOTIDE SEQUENCE [LARGE SCALE GENOMIC DNA]</scope>
    <source>
        <strain evidence="12">DSM 18391 / NRRL B-41598 / KBS 63</strain>
    </source>
</reference>
<organism evidence="11 12">
    <name type="scientific">Terriglobus roseus (strain DSM 18391 / NRRL B-41598 / KBS 63)</name>
    <dbReference type="NCBI Taxonomy" id="926566"/>
    <lineage>
        <taxon>Bacteria</taxon>
        <taxon>Pseudomonadati</taxon>
        <taxon>Acidobacteriota</taxon>
        <taxon>Terriglobia</taxon>
        <taxon>Terriglobales</taxon>
        <taxon>Acidobacteriaceae</taxon>
        <taxon>Terriglobus</taxon>
    </lineage>
</organism>
<dbReference type="OrthoDB" id="4279at2"/>
<dbReference type="Pfam" id="PF02578">
    <property type="entry name" value="Cu-oxidase_4"/>
    <property type="match status" value="1"/>
</dbReference>
<evidence type="ECO:0000256" key="10">
    <source>
        <dbReference type="RuleBase" id="RU361274"/>
    </source>
</evidence>
<evidence type="ECO:0000256" key="6">
    <source>
        <dbReference type="ARBA" id="ARBA00022833"/>
    </source>
</evidence>
<keyword evidence="4" id="KW-0479">Metal-binding</keyword>
<keyword evidence="5" id="KW-0378">Hydrolase</keyword>
<dbReference type="PATRIC" id="fig|926566.3.peg.1039"/>
<name>I3ZDR1_TERRK</name>
<proteinExistence type="inferred from homology"/>
<dbReference type="KEGG" id="trs:Terro_1058"/>
<evidence type="ECO:0000256" key="1">
    <source>
        <dbReference type="ARBA" id="ARBA00000553"/>
    </source>
</evidence>
<dbReference type="HOGENOM" id="CLU_065784_0_0_0"/>
<comment type="catalytic activity">
    <reaction evidence="1">
        <text>inosine + phosphate = alpha-D-ribose 1-phosphate + hypoxanthine</text>
        <dbReference type="Rhea" id="RHEA:27646"/>
        <dbReference type="ChEBI" id="CHEBI:17368"/>
        <dbReference type="ChEBI" id="CHEBI:17596"/>
        <dbReference type="ChEBI" id="CHEBI:43474"/>
        <dbReference type="ChEBI" id="CHEBI:57720"/>
        <dbReference type="EC" id="2.4.2.1"/>
    </reaction>
    <physiologicalReaction direction="left-to-right" evidence="1">
        <dbReference type="Rhea" id="RHEA:27647"/>
    </physiologicalReaction>
</comment>
<evidence type="ECO:0000256" key="2">
    <source>
        <dbReference type="ARBA" id="ARBA00007353"/>
    </source>
</evidence>
<evidence type="ECO:0000256" key="3">
    <source>
        <dbReference type="ARBA" id="ARBA00022679"/>
    </source>
</evidence>
<dbReference type="InterPro" id="IPR011324">
    <property type="entry name" value="Cytotoxic_necrot_fac-like_cat"/>
</dbReference>
<evidence type="ECO:0000313" key="12">
    <source>
        <dbReference type="Proteomes" id="UP000006056"/>
    </source>
</evidence>
<dbReference type="AlphaFoldDB" id="I3ZDR1"/>
<dbReference type="GO" id="GO:0016787">
    <property type="term" value="F:hydrolase activity"/>
    <property type="evidence" value="ECO:0007669"/>
    <property type="project" value="UniProtKB-KW"/>
</dbReference>
<comment type="catalytic activity">
    <reaction evidence="8">
        <text>adenosine + phosphate = alpha-D-ribose 1-phosphate + adenine</text>
        <dbReference type="Rhea" id="RHEA:27642"/>
        <dbReference type="ChEBI" id="CHEBI:16335"/>
        <dbReference type="ChEBI" id="CHEBI:16708"/>
        <dbReference type="ChEBI" id="CHEBI:43474"/>
        <dbReference type="ChEBI" id="CHEBI:57720"/>
        <dbReference type="EC" id="2.4.2.1"/>
    </reaction>
    <physiologicalReaction direction="left-to-right" evidence="8">
        <dbReference type="Rhea" id="RHEA:27643"/>
    </physiologicalReaction>
</comment>
<evidence type="ECO:0000256" key="7">
    <source>
        <dbReference type="ARBA" id="ARBA00047989"/>
    </source>
</evidence>